<proteinExistence type="predicted"/>
<feature type="domain" description="Baseplate protein J-like barrel" evidence="1">
    <location>
        <begin position="96"/>
        <end position="175"/>
    </location>
</feature>
<dbReference type="Proteomes" id="UP000480246">
    <property type="component" value="Unassembled WGS sequence"/>
</dbReference>
<organism evidence="2 3">
    <name type="scientific">Gracilibacillus oryzae</name>
    <dbReference type="NCBI Taxonomy" id="1672701"/>
    <lineage>
        <taxon>Bacteria</taxon>
        <taxon>Bacillati</taxon>
        <taxon>Bacillota</taxon>
        <taxon>Bacilli</taxon>
        <taxon>Bacillales</taxon>
        <taxon>Bacillaceae</taxon>
        <taxon>Gracilibacillus</taxon>
    </lineage>
</organism>
<dbReference type="PANTHER" id="PTHR37829:SF3">
    <property type="entry name" value="PROTEIN JAYE-RELATED"/>
    <property type="match status" value="1"/>
</dbReference>
<keyword evidence="3" id="KW-1185">Reference proteome</keyword>
<name>A0A7C8KT60_9BACI</name>
<dbReference type="Pfam" id="PF04865">
    <property type="entry name" value="Baseplate_J"/>
    <property type="match status" value="1"/>
</dbReference>
<dbReference type="OrthoDB" id="7904838at2"/>
<dbReference type="AlphaFoldDB" id="A0A7C8KT60"/>
<comment type="caution">
    <text evidence="2">The sequence shown here is derived from an EMBL/GenBank/DDBJ whole genome shotgun (WGS) entry which is preliminary data.</text>
</comment>
<dbReference type="PANTHER" id="PTHR37829">
    <property type="entry name" value="PHAGE-LIKE ELEMENT PBSX PROTEIN XKDT"/>
    <property type="match status" value="1"/>
</dbReference>
<dbReference type="InterPro" id="IPR006949">
    <property type="entry name" value="Barrel_Baseplate_J-like"/>
</dbReference>
<evidence type="ECO:0000259" key="1">
    <source>
        <dbReference type="Pfam" id="PF04865"/>
    </source>
</evidence>
<evidence type="ECO:0000313" key="2">
    <source>
        <dbReference type="EMBL" id="KAB8139257.1"/>
    </source>
</evidence>
<dbReference type="RefSeq" id="WP_153400934.1">
    <property type="nucleotide sequence ID" value="NZ_ML762424.1"/>
</dbReference>
<gene>
    <name evidence="2" type="ORF">F9U64_01135</name>
</gene>
<protein>
    <recommendedName>
        <fullName evidence="1">Baseplate protein J-like barrel domain-containing protein</fullName>
    </recommendedName>
</protein>
<accession>A0A7C8KT60</accession>
<dbReference type="InterPro" id="IPR052399">
    <property type="entry name" value="Phage_Baseplate_Assmbl_Protein"/>
</dbReference>
<evidence type="ECO:0000313" key="3">
    <source>
        <dbReference type="Proteomes" id="UP000480246"/>
    </source>
</evidence>
<sequence length="379" mass="41986">MLLDERGFKRKRYADIIASMEQRAREKFGEDVNLSERQFLGILIRVVAWFMSLFAQDLESAYNAGFVETSEGVALDRNAKRQGATRQQALFARGLLTITGEDNTVINSGFLVETARKIQFQTTETATIVNGSVNVPIRALERGVDGNVEANSITDIVTPRVGVNSVTNSEATSGGREKETDLAFKRRLDRTKKAENRLVFQLLNVEGVIDAFLYENVTMEELNGLPKKSIEPLVWGGNDQEVAQTILRYKAGGMQSFGETYVEVTDSKQQPQMIGFTRPEEVDVYVNATITGNVDLDAVRTKIIEYIGGRDEDGTEYDGLGINDNVIIFQVATHAGTVAGVEDAVIQVSIDGIDYNSNNIVINRKQRAVTDWEKVVVSQ</sequence>
<reference evidence="2 3" key="1">
    <citation type="submission" date="2019-10" db="EMBL/GenBank/DDBJ databases">
        <title>Gracilibacillus sp. nov. isolated from rice seeds.</title>
        <authorList>
            <person name="He S."/>
        </authorList>
    </citation>
    <scope>NUCLEOTIDE SEQUENCE [LARGE SCALE GENOMIC DNA]</scope>
    <source>
        <strain evidence="2 3">TD8</strain>
    </source>
</reference>
<dbReference type="EMBL" id="WEID01000005">
    <property type="protein sequence ID" value="KAB8139257.1"/>
    <property type="molecule type" value="Genomic_DNA"/>
</dbReference>